<evidence type="ECO:0000313" key="4">
    <source>
        <dbReference type="Proteomes" id="UP001152797"/>
    </source>
</evidence>
<dbReference type="Proteomes" id="UP001152797">
    <property type="component" value="Unassembled WGS sequence"/>
</dbReference>
<dbReference type="PANTHER" id="PTHR12517:SF0">
    <property type="entry name" value="INTERMEMBRANE LIPID TRANSFER PROTEIN VPS13B"/>
    <property type="match status" value="1"/>
</dbReference>
<evidence type="ECO:0000256" key="1">
    <source>
        <dbReference type="SAM" id="MobiDB-lite"/>
    </source>
</evidence>
<comment type="caution">
    <text evidence="2">The sequence shown here is derived from an EMBL/GenBank/DDBJ whole genome shotgun (WGS) entry which is preliminary data.</text>
</comment>
<evidence type="ECO:0000313" key="3">
    <source>
        <dbReference type="EMBL" id="CAL4785333.1"/>
    </source>
</evidence>
<sequence>MLETVLTRIILRYAQRFLAPHGYICDTLRTDSLSLWGGDLRVQNFELRSDELAKALGTEGGGLRLTRGFVRELRVVVPWNAIRSQSLRIEVDAVEVIFCSERGRDADQPATPVTGPPGGLPSKESSQESLEETQETWLQPLLRNIFGNLTVSVDNLVAKLIRNGAVACVTLERLDSRPQSPSWEAAFTPLTSQPLLYRVVSVRDATMTLDVQGERQKAQSRRPRAVKAAVRNQRQVALPILHRVSAEAVRFWFTTVRRKSVLQWKRAQIAMHADAPPTSRLGLHLSPIRARLGSDQVQVLAQLLGPEVDSESDRFSLMSGGGS</sequence>
<keyword evidence="4" id="KW-1185">Reference proteome</keyword>
<protein>
    <submittedName>
        <fullName evidence="3">Vacuolar protein sorting-associated protein 13B</fullName>
    </submittedName>
</protein>
<accession>A0A9P1CXC0</accession>
<dbReference type="EMBL" id="CAMXCT020002416">
    <property type="protein sequence ID" value="CAL1151396.1"/>
    <property type="molecule type" value="Genomic_DNA"/>
</dbReference>
<dbReference type="EMBL" id="CAMXCT010002416">
    <property type="protein sequence ID" value="CAI3998021.1"/>
    <property type="molecule type" value="Genomic_DNA"/>
</dbReference>
<reference evidence="2" key="1">
    <citation type="submission" date="2022-10" db="EMBL/GenBank/DDBJ databases">
        <authorList>
            <person name="Chen Y."/>
            <person name="Dougan E. K."/>
            <person name="Chan C."/>
            <person name="Rhodes N."/>
            <person name="Thang M."/>
        </authorList>
    </citation>
    <scope>NUCLEOTIDE SEQUENCE</scope>
</reference>
<feature type="region of interest" description="Disordered" evidence="1">
    <location>
        <begin position="105"/>
        <end position="133"/>
    </location>
</feature>
<dbReference type="AlphaFoldDB" id="A0A9P1CXC0"/>
<name>A0A9P1CXC0_9DINO</name>
<proteinExistence type="predicted"/>
<dbReference type="OrthoDB" id="445152at2759"/>
<dbReference type="PANTHER" id="PTHR12517">
    <property type="entry name" value="VACUOLAR PROTEIN SORTING-ASSOCIATED PROTEIN 13B"/>
    <property type="match status" value="1"/>
</dbReference>
<reference evidence="3 4" key="2">
    <citation type="submission" date="2024-05" db="EMBL/GenBank/DDBJ databases">
        <authorList>
            <person name="Chen Y."/>
            <person name="Shah S."/>
            <person name="Dougan E. K."/>
            <person name="Thang M."/>
            <person name="Chan C."/>
        </authorList>
    </citation>
    <scope>NUCLEOTIDE SEQUENCE [LARGE SCALE GENOMIC DNA]</scope>
</reference>
<evidence type="ECO:0000313" key="2">
    <source>
        <dbReference type="EMBL" id="CAI3998021.1"/>
    </source>
</evidence>
<gene>
    <name evidence="2" type="ORF">C1SCF055_LOCUS24356</name>
</gene>
<dbReference type="EMBL" id="CAMXCT030002416">
    <property type="protein sequence ID" value="CAL4785333.1"/>
    <property type="molecule type" value="Genomic_DNA"/>
</dbReference>
<organism evidence="2">
    <name type="scientific">Cladocopium goreaui</name>
    <dbReference type="NCBI Taxonomy" id="2562237"/>
    <lineage>
        <taxon>Eukaryota</taxon>
        <taxon>Sar</taxon>
        <taxon>Alveolata</taxon>
        <taxon>Dinophyceae</taxon>
        <taxon>Suessiales</taxon>
        <taxon>Symbiodiniaceae</taxon>
        <taxon>Cladocopium</taxon>
    </lineage>
</organism>
<dbReference type="InterPro" id="IPR039782">
    <property type="entry name" value="VPS13B"/>
</dbReference>